<evidence type="ECO:0000313" key="9">
    <source>
        <dbReference type="EMBL" id="VBB05802.1"/>
    </source>
</evidence>
<dbReference type="PANTHER" id="PTHR43809">
    <property type="entry name" value="NITRITE REDUCTASE (NADH) LARGE SUBUNIT"/>
    <property type="match status" value="1"/>
</dbReference>
<dbReference type="InterPro" id="IPR005117">
    <property type="entry name" value="NiRdtase/SiRdtase_haem-b_fer"/>
</dbReference>
<dbReference type="GO" id="GO:0020037">
    <property type="term" value="F:heme binding"/>
    <property type="evidence" value="ECO:0007669"/>
    <property type="project" value="InterPro"/>
</dbReference>
<keyword evidence="3" id="KW-0479">Metal-binding</keyword>
<keyword evidence="1" id="KW-0004">4Fe-4S</keyword>
<accession>A0A498R6C4</accession>
<dbReference type="Pfam" id="PF01077">
    <property type="entry name" value="NIR_SIR"/>
    <property type="match status" value="1"/>
</dbReference>
<evidence type="ECO:0000256" key="2">
    <source>
        <dbReference type="ARBA" id="ARBA00022617"/>
    </source>
</evidence>
<keyword evidence="4" id="KW-0560">Oxidoreductase</keyword>
<feature type="domain" description="Nitrite/Sulfite reductase ferredoxin-like" evidence="8">
    <location>
        <begin position="19"/>
        <end position="83"/>
    </location>
</feature>
<dbReference type="GO" id="GO:0051539">
    <property type="term" value="F:4 iron, 4 sulfur cluster binding"/>
    <property type="evidence" value="ECO:0007669"/>
    <property type="project" value="UniProtKB-KW"/>
</dbReference>
<name>A0A498R6C4_9FIRM</name>
<dbReference type="Pfam" id="PF03460">
    <property type="entry name" value="NIR_SIR_ferr"/>
    <property type="match status" value="1"/>
</dbReference>
<dbReference type="InterPro" id="IPR052034">
    <property type="entry name" value="NasD-like"/>
</dbReference>
<dbReference type="AlphaFoldDB" id="A0A498R6C4"/>
<dbReference type="Gene3D" id="3.90.480.10">
    <property type="entry name" value="Sulfite Reductase Hemoprotein,Domain 2"/>
    <property type="match status" value="1"/>
</dbReference>
<dbReference type="InterPro" id="IPR006066">
    <property type="entry name" value="NO2/SO3_Rdtase_FeS/sirohaem_BS"/>
</dbReference>
<dbReference type="InterPro" id="IPR036136">
    <property type="entry name" value="Nit/Sulf_reduc_fer-like_dom_sf"/>
</dbReference>
<keyword evidence="2" id="KW-0349">Heme</keyword>
<keyword evidence="6" id="KW-0411">Iron-sulfur</keyword>
<dbReference type="PRINTS" id="PR00397">
    <property type="entry name" value="SIROHAEM"/>
</dbReference>
<evidence type="ECO:0000256" key="3">
    <source>
        <dbReference type="ARBA" id="ARBA00022723"/>
    </source>
</evidence>
<evidence type="ECO:0000259" key="7">
    <source>
        <dbReference type="Pfam" id="PF01077"/>
    </source>
</evidence>
<evidence type="ECO:0000313" key="10">
    <source>
        <dbReference type="Proteomes" id="UP000277811"/>
    </source>
</evidence>
<organism evidence="9 10">
    <name type="scientific">Lucifera butyrica</name>
    <dbReference type="NCBI Taxonomy" id="1351585"/>
    <lineage>
        <taxon>Bacteria</taxon>
        <taxon>Bacillati</taxon>
        <taxon>Bacillota</taxon>
        <taxon>Negativicutes</taxon>
        <taxon>Veillonellales</taxon>
        <taxon>Veillonellaceae</taxon>
        <taxon>Lucifera</taxon>
    </lineage>
</organism>
<gene>
    <name evidence="9" type="ORF">LUCI_1013</name>
</gene>
<evidence type="ECO:0000256" key="4">
    <source>
        <dbReference type="ARBA" id="ARBA00023002"/>
    </source>
</evidence>
<proteinExistence type="predicted"/>
<dbReference type="OrthoDB" id="9800558at2"/>
<dbReference type="Proteomes" id="UP000277811">
    <property type="component" value="Unassembled WGS sequence"/>
</dbReference>
<evidence type="ECO:0000256" key="1">
    <source>
        <dbReference type="ARBA" id="ARBA00022485"/>
    </source>
</evidence>
<dbReference type="PIRSF" id="PIRSF037487">
    <property type="entry name" value="Sulfite_red_assimil"/>
    <property type="match status" value="1"/>
</dbReference>
<evidence type="ECO:0000256" key="6">
    <source>
        <dbReference type="ARBA" id="ARBA00023014"/>
    </source>
</evidence>
<reference evidence="9 10" key="1">
    <citation type="submission" date="2018-06" db="EMBL/GenBank/DDBJ databases">
        <authorList>
            <person name="Strepis N."/>
        </authorList>
    </citation>
    <scope>NUCLEOTIDE SEQUENCE [LARGE SCALE GENOMIC DNA]</scope>
    <source>
        <strain evidence="9">LUCI</strain>
    </source>
</reference>
<dbReference type="GO" id="GO:0016491">
    <property type="term" value="F:oxidoreductase activity"/>
    <property type="evidence" value="ECO:0007669"/>
    <property type="project" value="UniProtKB-KW"/>
</dbReference>
<dbReference type="Gene3D" id="3.30.413.10">
    <property type="entry name" value="Sulfite Reductase Hemoprotein, domain 1"/>
    <property type="match status" value="1"/>
</dbReference>
<dbReference type="SUPFAM" id="SSF56014">
    <property type="entry name" value="Nitrite and sulphite reductase 4Fe-4S domain-like"/>
    <property type="match status" value="1"/>
</dbReference>
<dbReference type="GO" id="GO:0046872">
    <property type="term" value="F:metal ion binding"/>
    <property type="evidence" value="ECO:0007669"/>
    <property type="project" value="UniProtKB-KW"/>
</dbReference>
<dbReference type="InterPro" id="IPR006067">
    <property type="entry name" value="NO2/SO3_Rdtase_4Fe4S_dom"/>
</dbReference>
<protein>
    <recommendedName>
        <fullName evidence="11">Nitrite/sulphite reductase 4fe-4s domain</fullName>
    </recommendedName>
</protein>
<dbReference type="SUPFAM" id="SSF55124">
    <property type="entry name" value="Nitrite/Sulfite reductase N-terminal domain-like"/>
    <property type="match status" value="1"/>
</dbReference>
<keyword evidence="10" id="KW-1185">Reference proteome</keyword>
<dbReference type="EMBL" id="UPPP01000059">
    <property type="protein sequence ID" value="VBB05802.1"/>
    <property type="molecule type" value="Genomic_DNA"/>
</dbReference>
<evidence type="ECO:0000256" key="5">
    <source>
        <dbReference type="ARBA" id="ARBA00023004"/>
    </source>
</evidence>
<dbReference type="PANTHER" id="PTHR43809:SF1">
    <property type="entry name" value="NITRITE REDUCTASE (NADH) LARGE SUBUNIT"/>
    <property type="match status" value="1"/>
</dbReference>
<dbReference type="RefSeq" id="WP_122626774.1">
    <property type="nucleotide sequence ID" value="NZ_UPPP01000059.1"/>
</dbReference>
<feature type="domain" description="Nitrite/sulphite reductase 4Fe-4S" evidence="7">
    <location>
        <begin position="93"/>
        <end position="226"/>
    </location>
</feature>
<evidence type="ECO:0000259" key="8">
    <source>
        <dbReference type="Pfam" id="PF03460"/>
    </source>
</evidence>
<keyword evidence="5" id="KW-0408">Iron</keyword>
<sequence length="227" mass="25114">MQAGQETKRDMLDKGAVLQRDKRTYAVAPHIPGGIILDFNLMRKIVDTAEKYGAKALKLTSAQRIAIVGIEEEKIDQVWEELGMEKGHAIGLCVRSIKICPATHFCKRAQQDAVTLGLELDEKYHGMDLPSKFKMSVAGCANSCSEPAVRDLGIMGTPKGYTVMIGGNAGIKPRIADILAENVPQEDVIPLVGKIINYYREHAKNYERLGNMIERVGFETVKRDLSE</sequence>
<dbReference type="InterPro" id="IPR045854">
    <property type="entry name" value="NO2/SO3_Rdtase_4Fe4S_sf"/>
</dbReference>
<evidence type="ECO:0008006" key="11">
    <source>
        <dbReference type="Google" id="ProtNLM"/>
    </source>
</evidence>
<dbReference type="InterPro" id="IPR017220">
    <property type="entry name" value="Sulphite_reductase_assimil"/>
</dbReference>